<dbReference type="PIRSF" id="PIRSF001589">
    <property type="entry name" value="Asn_synthetase_glu-h"/>
    <property type="match status" value="1"/>
</dbReference>
<dbReference type="Gene3D" id="3.60.20.10">
    <property type="entry name" value="Glutamine Phosphoribosylpyrophosphate, subunit 1, domain 1"/>
    <property type="match status" value="1"/>
</dbReference>
<dbReference type="EC" id="6.3.5.4" evidence="3"/>
<evidence type="ECO:0000256" key="8">
    <source>
        <dbReference type="PIRSR" id="PIRSR001589-2"/>
    </source>
</evidence>
<dbReference type="InterPro" id="IPR017932">
    <property type="entry name" value="GATase_2_dom"/>
</dbReference>
<evidence type="ECO:0000256" key="6">
    <source>
        <dbReference type="ARBA" id="ARBA00022962"/>
    </source>
</evidence>
<dbReference type="CDD" id="cd00712">
    <property type="entry name" value="AsnB"/>
    <property type="match status" value="1"/>
</dbReference>
<dbReference type="GO" id="GO:0005524">
    <property type="term" value="F:ATP binding"/>
    <property type="evidence" value="ECO:0007669"/>
    <property type="project" value="UniProtKB-KW"/>
</dbReference>
<comment type="catalytic activity">
    <reaction evidence="7">
        <text>L-aspartate + L-glutamine + ATP + H2O = L-asparagine + L-glutamate + AMP + diphosphate + H(+)</text>
        <dbReference type="Rhea" id="RHEA:12228"/>
        <dbReference type="ChEBI" id="CHEBI:15377"/>
        <dbReference type="ChEBI" id="CHEBI:15378"/>
        <dbReference type="ChEBI" id="CHEBI:29985"/>
        <dbReference type="ChEBI" id="CHEBI:29991"/>
        <dbReference type="ChEBI" id="CHEBI:30616"/>
        <dbReference type="ChEBI" id="CHEBI:33019"/>
        <dbReference type="ChEBI" id="CHEBI:58048"/>
        <dbReference type="ChEBI" id="CHEBI:58359"/>
        <dbReference type="ChEBI" id="CHEBI:456215"/>
        <dbReference type="EC" id="6.3.5.4"/>
    </reaction>
</comment>
<dbReference type="Pfam" id="PF13537">
    <property type="entry name" value="GATase_7"/>
    <property type="match status" value="1"/>
</dbReference>
<keyword evidence="5 8" id="KW-0067">ATP-binding</keyword>
<dbReference type="EMBL" id="JQ256790">
    <property type="protein sequence ID" value="AFI78765.1"/>
    <property type="molecule type" value="Genomic_DNA"/>
</dbReference>
<evidence type="ECO:0000259" key="10">
    <source>
        <dbReference type="PROSITE" id="PS51278"/>
    </source>
</evidence>
<feature type="binding site" evidence="8">
    <location>
        <begin position="336"/>
        <end position="337"/>
    </location>
    <ligand>
        <name>ATP</name>
        <dbReference type="ChEBI" id="CHEBI:30616"/>
    </ligand>
</feature>
<dbReference type="PANTHER" id="PTHR43284">
    <property type="entry name" value="ASPARAGINE SYNTHETASE (GLUTAMINE-HYDROLYZING)"/>
    <property type="match status" value="1"/>
</dbReference>
<dbReference type="NCBIfam" id="TIGR01536">
    <property type="entry name" value="asn_synth_AEB"/>
    <property type="match status" value="1"/>
</dbReference>
<evidence type="ECO:0000256" key="1">
    <source>
        <dbReference type="ARBA" id="ARBA00005187"/>
    </source>
</evidence>
<proteinExistence type="inferred from homology"/>
<accession>I1X5J0</accession>
<feature type="binding site" evidence="8">
    <location>
        <position position="77"/>
    </location>
    <ligand>
        <name>L-glutamine</name>
        <dbReference type="ChEBI" id="CHEBI:58359"/>
    </ligand>
</feature>
<evidence type="ECO:0000256" key="2">
    <source>
        <dbReference type="ARBA" id="ARBA00005752"/>
    </source>
</evidence>
<evidence type="ECO:0000256" key="7">
    <source>
        <dbReference type="ARBA" id="ARBA00048741"/>
    </source>
</evidence>
<dbReference type="CDD" id="cd01991">
    <property type="entry name" value="Asn_synthase_B_C"/>
    <property type="match status" value="1"/>
</dbReference>
<dbReference type="InterPro" id="IPR001962">
    <property type="entry name" value="Asn_synthase"/>
</dbReference>
<name>I1X5J0_9BACT</name>
<gene>
    <name evidence="11" type="ORF">ws198A12_0013</name>
</gene>
<reference evidence="11" key="1">
    <citation type="journal article" date="2012" name="ISME J.">
        <title>Roseobacter clade bacteria are abundant in coastal sediments and encode a novel combination of sulfur oxidation genes.</title>
        <authorList>
            <person name="Lenk S."/>
            <person name="Moraru C."/>
            <person name="Hahnke S."/>
            <person name="Arnds J."/>
            <person name="Richter M."/>
            <person name="Kube M."/>
            <person name="Reinhardt R."/>
            <person name="Brinkhoff T."/>
            <person name="Harder J."/>
            <person name="Amann R."/>
            <person name="Mussmann M."/>
        </authorList>
    </citation>
    <scope>NUCLEOTIDE SEQUENCE</scope>
</reference>
<dbReference type="Gene3D" id="3.40.50.620">
    <property type="entry name" value="HUPs"/>
    <property type="match status" value="1"/>
</dbReference>
<dbReference type="InterPro" id="IPR033738">
    <property type="entry name" value="AsnB_N"/>
</dbReference>
<feature type="site" description="Important for beta-aspartyl-AMP intermediate formation" evidence="9">
    <location>
        <position position="338"/>
    </location>
</feature>
<dbReference type="GO" id="GO:0005829">
    <property type="term" value="C:cytosol"/>
    <property type="evidence" value="ECO:0007669"/>
    <property type="project" value="TreeGrafter"/>
</dbReference>
<dbReference type="InterPro" id="IPR014729">
    <property type="entry name" value="Rossmann-like_a/b/a_fold"/>
</dbReference>
<dbReference type="PANTHER" id="PTHR43284:SF1">
    <property type="entry name" value="ASPARAGINE SYNTHETASE"/>
    <property type="match status" value="1"/>
</dbReference>
<evidence type="ECO:0000313" key="11">
    <source>
        <dbReference type="EMBL" id="AFI78765.1"/>
    </source>
</evidence>
<dbReference type="SUPFAM" id="SSF52402">
    <property type="entry name" value="Adenine nucleotide alpha hydrolases-like"/>
    <property type="match status" value="1"/>
</dbReference>
<dbReference type="AlphaFoldDB" id="I1X5J0"/>
<comment type="similarity">
    <text evidence="2">Belongs to the asparagine synthetase family.</text>
</comment>
<dbReference type="GO" id="GO:0004066">
    <property type="term" value="F:asparagine synthase (glutamine-hydrolyzing) activity"/>
    <property type="evidence" value="ECO:0007669"/>
    <property type="project" value="UniProtKB-EC"/>
</dbReference>
<dbReference type="MEROPS" id="C44.976"/>
<keyword evidence="4 8" id="KW-0547">Nucleotide-binding</keyword>
<evidence type="ECO:0000256" key="9">
    <source>
        <dbReference type="PIRSR" id="PIRSR001589-3"/>
    </source>
</evidence>
<dbReference type="SUPFAM" id="SSF56235">
    <property type="entry name" value="N-terminal nucleophile aminohydrolases (Ntn hydrolases)"/>
    <property type="match status" value="1"/>
</dbReference>
<evidence type="ECO:0000256" key="5">
    <source>
        <dbReference type="ARBA" id="ARBA00022840"/>
    </source>
</evidence>
<organism evidence="11">
    <name type="scientific">uncultured bacterium ws198A12</name>
    <dbReference type="NCBI Taxonomy" id="1131830"/>
    <lineage>
        <taxon>Bacteria</taxon>
        <taxon>environmental samples</taxon>
    </lineage>
</organism>
<dbReference type="InterPro" id="IPR029055">
    <property type="entry name" value="Ntn_hydrolases_N"/>
</dbReference>
<dbReference type="Pfam" id="PF00733">
    <property type="entry name" value="Asn_synthase"/>
    <property type="match status" value="1"/>
</dbReference>
<protein>
    <recommendedName>
        <fullName evidence="3">asparagine synthase (glutamine-hydrolyzing)</fullName>
        <ecNumber evidence="3">6.3.5.4</ecNumber>
    </recommendedName>
</protein>
<evidence type="ECO:0000256" key="4">
    <source>
        <dbReference type="ARBA" id="ARBA00022741"/>
    </source>
</evidence>
<evidence type="ECO:0000256" key="3">
    <source>
        <dbReference type="ARBA" id="ARBA00012737"/>
    </source>
</evidence>
<keyword evidence="6" id="KW-0315">Glutamine amidotransferase</keyword>
<dbReference type="InterPro" id="IPR006426">
    <property type="entry name" value="Asn_synth_AEB"/>
</dbReference>
<feature type="binding site" evidence="8">
    <location>
        <position position="264"/>
    </location>
    <ligand>
        <name>ATP</name>
        <dbReference type="ChEBI" id="CHEBI:30616"/>
    </ligand>
</feature>
<dbReference type="GO" id="GO:0006529">
    <property type="term" value="P:asparagine biosynthetic process"/>
    <property type="evidence" value="ECO:0007669"/>
    <property type="project" value="InterPro"/>
</dbReference>
<feature type="domain" description="Glutamine amidotransferase type-2" evidence="10">
    <location>
        <begin position="1"/>
        <end position="191"/>
    </location>
</feature>
<comment type="pathway">
    <text evidence="1">Amino-acid biosynthesis; L-asparagine biosynthesis; L-asparagine from L-aspartate (L-Gln route): step 1/1.</text>
</comment>
<dbReference type="InterPro" id="IPR051786">
    <property type="entry name" value="ASN_synthetase/amidase"/>
</dbReference>
<sequence>MCHTLRHRGPDDLSLDTKSGVALGNTRLAIIDVDGGRQPLFNESGSVRTVLNGEIYNFRELRRALQNTGHVFRTACDTEVIVHAYEEYGLNFVNELNGIFALALHDSERQRVILARDHMGVKPLYYALVENKYLVWGSEIKALLASRLISPQLSIDALGQFLSWEYVPGRQTLFEGIRQLAPAEAMVIDLQSSRISTRKYWDVLDSMKHDSRSAHDWEDEIGAQIASSVKHQMVSDVPLGAFLSGGVDSSLVVASMGDASTFSIGFDDPSYNELDYATRIADHLGVRQTKKIIRSNVADLFETLIYHLDDPIGDFSVFPTFLISKMARENVTVALSGDGGDELFGGYESYIAQRYAHWYQYLPNSITRGMLPAAAKRIRPARQKKGTINKLKRFIEGAALPSSMHHARWRIFASDELKGQLFTPNAASELTTPTGQHIHDLYAAAAGLPELNRSLYVDTQSYLADNCLVKVDRMSMANSLEVRVPLLDKELVAMAFDVPPNLKIRGTETKWLLKRIASRHLPRKCVYRRKEGFSIPMKHWLGTRFRPVLEEYLSPSRLQRDGIFQVSSVEKLKQDHLAGTANHSHILWSLIVFHAWQDRWLRTDSGL</sequence>
<dbReference type="PROSITE" id="PS51278">
    <property type="entry name" value="GATASE_TYPE_2"/>
    <property type="match status" value="1"/>
</dbReference>